<evidence type="ECO:0000313" key="8">
    <source>
        <dbReference type="RefSeq" id="XP_022769549.1"/>
    </source>
</evidence>
<dbReference type="InterPro" id="IPR044440">
    <property type="entry name" value="GABAb_receptor_plant_PBP1"/>
</dbReference>
<evidence type="ECO:0000256" key="2">
    <source>
        <dbReference type="ARBA" id="ARBA00022692"/>
    </source>
</evidence>
<feature type="chain" id="PRO_5027702283" evidence="5">
    <location>
        <begin position="34"/>
        <end position="602"/>
    </location>
</feature>
<proteinExistence type="predicted"/>
<comment type="subcellular location">
    <subcellularLocation>
        <location evidence="1">Membrane</location>
    </subcellularLocation>
</comment>
<dbReference type="InterPro" id="IPR028082">
    <property type="entry name" value="Peripla_BP_I"/>
</dbReference>
<evidence type="ECO:0000259" key="6">
    <source>
        <dbReference type="Pfam" id="PF01094"/>
    </source>
</evidence>
<keyword evidence="7" id="KW-1185">Reference proteome</keyword>
<protein>
    <submittedName>
        <fullName evidence="8">Glutamate receptor 1.4-like</fullName>
    </submittedName>
</protein>
<keyword evidence="3" id="KW-1133">Transmembrane helix</keyword>
<dbReference type="SUPFAM" id="SSF53822">
    <property type="entry name" value="Periplasmic binding protein-like I"/>
    <property type="match status" value="1"/>
</dbReference>
<dbReference type="PANTHER" id="PTHR34836">
    <property type="entry name" value="OS06G0188250 PROTEIN"/>
    <property type="match status" value="1"/>
</dbReference>
<feature type="domain" description="Receptor ligand binding region" evidence="6">
    <location>
        <begin position="67"/>
        <end position="413"/>
    </location>
</feature>
<evidence type="ECO:0000256" key="4">
    <source>
        <dbReference type="ARBA" id="ARBA00023136"/>
    </source>
</evidence>
<name>A0A6P6AXF2_DURZI</name>
<evidence type="ECO:0000256" key="5">
    <source>
        <dbReference type="SAM" id="SignalP"/>
    </source>
</evidence>
<dbReference type="OrthoDB" id="987815at2759"/>
<organism evidence="7 8">
    <name type="scientific">Durio zibethinus</name>
    <name type="common">Durian</name>
    <dbReference type="NCBI Taxonomy" id="66656"/>
    <lineage>
        <taxon>Eukaryota</taxon>
        <taxon>Viridiplantae</taxon>
        <taxon>Streptophyta</taxon>
        <taxon>Embryophyta</taxon>
        <taxon>Tracheophyta</taxon>
        <taxon>Spermatophyta</taxon>
        <taxon>Magnoliopsida</taxon>
        <taxon>eudicotyledons</taxon>
        <taxon>Gunneridae</taxon>
        <taxon>Pentapetalae</taxon>
        <taxon>rosids</taxon>
        <taxon>malvids</taxon>
        <taxon>Malvales</taxon>
        <taxon>Malvaceae</taxon>
        <taxon>Helicteroideae</taxon>
        <taxon>Durio</taxon>
    </lineage>
</organism>
<dbReference type="InterPro" id="IPR001828">
    <property type="entry name" value="ANF_lig-bd_rcpt"/>
</dbReference>
<dbReference type="RefSeq" id="XP_022769549.1">
    <property type="nucleotide sequence ID" value="XM_022913814.1"/>
</dbReference>
<dbReference type="Proteomes" id="UP000515121">
    <property type="component" value="Unplaced"/>
</dbReference>
<dbReference type="GeneID" id="111313110"/>
<accession>A0A6P6AXF2</accession>
<evidence type="ECO:0000256" key="3">
    <source>
        <dbReference type="ARBA" id="ARBA00022989"/>
    </source>
</evidence>
<dbReference type="CDD" id="cd19990">
    <property type="entry name" value="PBP1_GABAb_receptor_plant"/>
    <property type="match status" value="1"/>
</dbReference>
<dbReference type="Gene3D" id="3.40.50.2300">
    <property type="match status" value="2"/>
</dbReference>
<dbReference type="GO" id="GO:0016020">
    <property type="term" value="C:membrane"/>
    <property type="evidence" value="ECO:0007669"/>
    <property type="project" value="UniProtKB-SubCell"/>
</dbReference>
<dbReference type="Pfam" id="PF01094">
    <property type="entry name" value="ANF_receptor"/>
    <property type="match status" value="1"/>
</dbReference>
<evidence type="ECO:0000313" key="7">
    <source>
        <dbReference type="Proteomes" id="UP000515121"/>
    </source>
</evidence>
<reference evidence="8" key="1">
    <citation type="submission" date="2025-08" db="UniProtKB">
        <authorList>
            <consortium name="RefSeq"/>
        </authorList>
    </citation>
    <scope>IDENTIFICATION</scope>
    <source>
        <tissue evidence="8">Fruit stalk</tissue>
    </source>
</reference>
<feature type="signal peptide" evidence="5">
    <location>
        <begin position="1"/>
        <end position="33"/>
    </location>
</feature>
<gene>
    <name evidence="8" type="primary">LOC111313110</name>
</gene>
<dbReference type="Gene3D" id="3.40.190.10">
    <property type="entry name" value="Periplasmic binding protein-like II"/>
    <property type="match status" value="1"/>
</dbReference>
<evidence type="ECO:0000256" key="1">
    <source>
        <dbReference type="ARBA" id="ARBA00004370"/>
    </source>
</evidence>
<keyword evidence="4" id="KW-0472">Membrane</keyword>
<dbReference type="InterPro" id="IPR015683">
    <property type="entry name" value="Ionotropic_Glu_rcpt"/>
</dbReference>
<dbReference type="PANTHER" id="PTHR34836:SF6">
    <property type="entry name" value="PERIPLASMIC BINDING PROTEIN-LIKE I"/>
    <property type="match status" value="1"/>
</dbReference>
<dbReference type="AlphaFoldDB" id="A0A6P6AXF2"/>
<keyword evidence="2" id="KW-0812">Transmembrane</keyword>
<dbReference type="KEGG" id="dzi:111313110"/>
<keyword evidence="5" id="KW-0732">Signal</keyword>
<sequence>MKTAFGHRKMKRKNQILLLFAAYFSLISKLCEQAELSRNQNGVSLVDEVHVGVILDMGTREGKTIYSSISMAISDFYSLHSDYEVRIVLHMKDSKGDPLLALFAAFNLLENAKVGVILSAQTSILEANFLAELGDKTKIPVISFSTAFGSSPSLNNYPYFIQIAQDETAEVKGIVSFIELHNWENVILIYEDNDNWSDFFEHTKNHIAYKSGVARSSKDDQIIKELHMLKAMQTTVFVVHVSHVLASRLFLNAKRLGMISQGYAWIVTSKSMNHLQKTDSSIFESMQGVLGCRSYITESEQLQNFTSRMRKEVYNKELDMLERMHINLYGLWAYDVAWSLAKTANSTVLKVPDQTSDPDARLNLMDFDNFRTNIQGWILLQEIFENKFKGLSEEFQFINGKLISRTFEIVNVMGEGERRVWFWTSAGKITKKLHGSRRHLSSIKDLETIIRPGGTSTIPKGRMMQMSGNILRIGVPIKWGFTQLVKVDRELQTNATIATGFCIDVFKAVLARLKYDVQYQFIPFVVGYEQINEAYNDIVYQIERPTPVEQGPQSHCRVGRIFWGKIIKPFVKIHGSLVGVCNVHIEFQLHSHFDINDDGPTD</sequence>